<comment type="function">
    <text evidence="7">May play a role in DNA repair. It seems to be involved in an RecBC-independent recombinational process of DNA repair. It may act with RecF and RecO.</text>
</comment>
<evidence type="ECO:0000256" key="6">
    <source>
        <dbReference type="ARBA" id="ARBA00023204"/>
    </source>
</evidence>
<dbReference type="PANTHER" id="PTHR30446:SF0">
    <property type="entry name" value="RECOMBINATION PROTEIN RECR"/>
    <property type="match status" value="1"/>
</dbReference>
<dbReference type="InterPro" id="IPR000093">
    <property type="entry name" value="DNA_Rcmb_RecR"/>
</dbReference>
<dbReference type="RefSeq" id="WP_145444968.1">
    <property type="nucleotide sequence ID" value="NZ_CP036280.1"/>
</dbReference>
<keyword evidence="4 7" id="KW-0862">Zinc</keyword>
<dbReference type="GO" id="GO:0003677">
    <property type="term" value="F:DNA binding"/>
    <property type="evidence" value="ECO:0007669"/>
    <property type="project" value="UniProtKB-UniRule"/>
</dbReference>
<dbReference type="InterPro" id="IPR015967">
    <property type="entry name" value="Rcmb_RecR_Znf"/>
</dbReference>
<reference evidence="9 10" key="1">
    <citation type="submission" date="2019-02" db="EMBL/GenBank/DDBJ databases">
        <title>Deep-cultivation of Planctomycetes and their phenomic and genomic characterization uncovers novel biology.</title>
        <authorList>
            <person name="Wiegand S."/>
            <person name="Jogler M."/>
            <person name="Boedeker C."/>
            <person name="Pinto D."/>
            <person name="Vollmers J."/>
            <person name="Rivas-Marin E."/>
            <person name="Kohn T."/>
            <person name="Peeters S.H."/>
            <person name="Heuer A."/>
            <person name="Rast P."/>
            <person name="Oberbeckmann S."/>
            <person name="Bunk B."/>
            <person name="Jeske O."/>
            <person name="Meyerdierks A."/>
            <person name="Storesund J.E."/>
            <person name="Kallscheuer N."/>
            <person name="Luecker S."/>
            <person name="Lage O.M."/>
            <person name="Pohl T."/>
            <person name="Merkel B.J."/>
            <person name="Hornburger P."/>
            <person name="Mueller R.-W."/>
            <person name="Bruemmer F."/>
            <person name="Labrenz M."/>
            <person name="Spormann A.M."/>
            <person name="Op den Camp H."/>
            <person name="Overmann J."/>
            <person name="Amann R."/>
            <person name="Jetten M.S.M."/>
            <person name="Mascher T."/>
            <person name="Medema M.H."/>
            <person name="Devos D.P."/>
            <person name="Kaster A.-K."/>
            <person name="Ovreas L."/>
            <person name="Rohde M."/>
            <person name="Galperin M.Y."/>
            <person name="Jogler C."/>
        </authorList>
    </citation>
    <scope>NUCLEOTIDE SEQUENCE [LARGE SCALE GENOMIC DNA]</scope>
    <source>
        <strain evidence="9 10">Pan265</strain>
    </source>
</reference>
<dbReference type="PROSITE" id="PS50880">
    <property type="entry name" value="TOPRIM"/>
    <property type="match status" value="1"/>
</dbReference>
<dbReference type="NCBIfam" id="TIGR00615">
    <property type="entry name" value="recR"/>
    <property type="match status" value="1"/>
</dbReference>
<dbReference type="Gene3D" id="3.30.60.80">
    <property type="match status" value="1"/>
</dbReference>
<evidence type="ECO:0000256" key="7">
    <source>
        <dbReference type="HAMAP-Rule" id="MF_00017"/>
    </source>
</evidence>
<dbReference type="InterPro" id="IPR006171">
    <property type="entry name" value="TOPRIM_dom"/>
</dbReference>
<dbReference type="Pfam" id="PF13662">
    <property type="entry name" value="Toprim_4"/>
    <property type="match status" value="1"/>
</dbReference>
<feature type="zinc finger region" description="C4-type" evidence="7">
    <location>
        <begin position="60"/>
        <end position="75"/>
    </location>
</feature>
<dbReference type="PANTHER" id="PTHR30446">
    <property type="entry name" value="RECOMBINATION PROTEIN RECR"/>
    <property type="match status" value="1"/>
</dbReference>
<dbReference type="GO" id="GO:0006310">
    <property type="term" value="P:DNA recombination"/>
    <property type="evidence" value="ECO:0007669"/>
    <property type="project" value="UniProtKB-UniRule"/>
</dbReference>
<evidence type="ECO:0000256" key="4">
    <source>
        <dbReference type="ARBA" id="ARBA00022833"/>
    </source>
</evidence>
<keyword evidence="5 7" id="KW-0233">DNA recombination</keyword>
<dbReference type="AlphaFoldDB" id="A0A518BV34"/>
<sequence>MPNPENDSAWTRLIDRLGRLPGIGKRSAERIAFHLIRQPPEETQTLATALNDLVTDLRVCSECGNLSEADPCAICADTKRDRTTVMVVERPSDIVAIEQLGSYRGLYHVLLGRLAPLDGIGPGEMNTEPLLERIRSSSIDEVVLATTPTLEGDGTALFLMEQLERLGVRVTRLARGMPTGSNFASVSKAVLSDAIQGRTSMNAGQ</sequence>
<keyword evidence="3 7" id="KW-0863">Zinc-finger</keyword>
<dbReference type="Gene3D" id="3.40.1360.10">
    <property type="match status" value="1"/>
</dbReference>
<dbReference type="PROSITE" id="PS01300">
    <property type="entry name" value="RECR"/>
    <property type="match status" value="1"/>
</dbReference>
<dbReference type="KEGG" id="mcad:Pan265_06630"/>
<evidence type="ECO:0000256" key="3">
    <source>
        <dbReference type="ARBA" id="ARBA00022771"/>
    </source>
</evidence>
<dbReference type="GO" id="GO:0008270">
    <property type="term" value="F:zinc ion binding"/>
    <property type="evidence" value="ECO:0007669"/>
    <property type="project" value="UniProtKB-KW"/>
</dbReference>
<protein>
    <recommendedName>
        <fullName evidence="7">Recombination protein RecR</fullName>
    </recommendedName>
</protein>
<dbReference type="Pfam" id="PF21176">
    <property type="entry name" value="RecR_HhH"/>
    <property type="match status" value="1"/>
</dbReference>
<organism evidence="9 10">
    <name type="scientific">Mucisphaera calidilacus</name>
    <dbReference type="NCBI Taxonomy" id="2527982"/>
    <lineage>
        <taxon>Bacteria</taxon>
        <taxon>Pseudomonadati</taxon>
        <taxon>Planctomycetota</taxon>
        <taxon>Phycisphaerae</taxon>
        <taxon>Phycisphaerales</taxon>
        <taxon>Phycisphaeraceae</taxon>
        <taxon>Mucisphaera</taxon>
    </lineage>
</organism>
<dbReference type="InterPro" id="IPR034137">
    <property type="entry name" value="TOPRIM_RecR"/>
</dbReference>
<keyword evidence="1 7" id="KW-0479">Metal-binding</keyword>
<dbReference type="CDD" id="cd01025">
    <property type="entry name" value="TOPRIM_recR"/>
    <property type="match status" value="1"/>
</dbReference>
<dbReference type="GO" id="GO:0006281">
    <property type="term" value="P:DNA repair"/>
    <property type="evidence" value="ECO:0007669"/>
    <property type="project" value="UniProtKB-UniRule"/>
</dbReference>
<proteinExistence type="inferred from homology"/>
<name>A0A518BV34_9BACT</name>
<evidence type="ECO:0000256" key="1">
    <source>
        <dbReference type="ARBA" id="ARBA00022723"/>
    </source>
</evidence>
<comment type="similarity">
    <text evidence="7">Belongs to the RecR family.</text>
</comment>
<evidence type="ECO:0000256" key="5">
    <source>
        <dbReference type="ARBA" id="ARBA00023172"/>
    </source>
</evidence>
<evidence type="ECO:0000256" key="2">
    <source>
        <dbReference type="ARBA" id="ARBA00022763"/>
    </source>
</evidence>
<dbReference type="SUPFAM" id="SSF111304">
    <property type="entry name" value="Recombination protein RecR"/>
    <property type="match status" value="1"/>
</dbReference>
<dbReference type="OrthoDB" id="9802672at2"/>
<dbReference type="EMBL" id="CP036280">
    <property type="protein sequence ID" value="QDU70826.1"/>
    <property type="molecule type" value="Genomic_DNA"/>
</dbReference>
<evidence type="ECO:0000313" key="10">
    <source>
        <dbReference type="Proteomes" id="UP000320386"/>
    </source>
</evidence>
<evidence type="ECO:0000313" key="9">
    <source>
        <dbReference type="EMBL" id="QDU70826.1"/>
    </source>
</evidence>
<keyword evidence="10" id="KW-1185">Reference proteome</keyword>
<dbReference type="Pfam" id="PF02132">
    <property type="entry name" value="RecR_ZnF"/>
    <property type="match status" value="1"/>
</dbReference>
<keyword evidence="6 7" id="KW-0234">DNA repair</keyword>
<evidence type="ECO:0000259" key="8">
    <source>
        <dbReference type="PROSITE" id="PS50880"/>
    </source>
</evidence>
<dbReference type="HAMAP" id="MF_00017">
    <property type="entry name" value="RecR"/>
    <property type="match status" value="1"/>
</dbReference>
<dbReference type="Gene3D" id="1.10.8.420">
    <property type="entry name" value="RecR Domain 1"/>
    <property type="match status" value="1"/>
</dbReference>
<dbReference type="InterPro" id="IPR023627">
    <property type="entry name" value="Rcmb_RecR"/>
</dbReference>
<feature type="domain" description="Toprim" evidence="8">
    <location>
        <begin position="83"/>
        <end position="178"/>
    </location>
</feature>
<keyword evidence="2 7" id="KW-0227">DNA damage</keyword>
<dbReference type="Proteomes" id="UP000320386">
    <property type="component" value="Chromosome"/>
</dbReference>
<gene>
    <name evidence="7 9" type="primary">recR</name>
    <name evidence="9" type="ORF">Pan265_06630</name>
</gene>
<dbReference type="SMART" id="SM00493">
    <property type="entry name" value="TOPRIM"/>
    <property type="match status" value="1"/>
</dbReference>
<accession>A0A518BV34</accession>